<feature type="non-terminal residue" evidence="1">
    <location>
        <position position="41"/>
    </location>
</feature>
<sequence length="41" mass="4320">MQADLTNAADLTALETRLRDDAQIGILINNAGMAQSGGFLE</sequence>
<comment type="caution">
    <text evidence="1">The sequence shown here is derived from an EMBL/GenBank/DDBJ whole genome shotgun (WGS) entry which is preliminary data.</text>
</comment>
<organism evidence="1 2">
    <name type="scientific">Pseudomonas syringae pv. maculicola</name>
    <dbReference type="NCBI Taxonomy" id="59511"/>
    <lineage>
        <taxon>Bacteria</taxon>
        <taxon>Pseudomonadati</taxon>
        <taxon>Pseudomonadota</taxon>
        <taxon>Gammaproteobacteria</taxon>
        <taxon>Pseudomonadales</taxon>
        <taxon>Pseudomonadaceae</taxon>
        <taxon>Pseudomonas</taxon>
    </lineage>
</organism>
<dbReference type="EMBL" id="RBNL01002435">
    <property type="protein sequence ID" value="RML72586.1"/>
    <property type="molecule type" value="Genomic_DNA"/>
</dbReference>
<proteinExistence type="predicted"/>
<reference evidence="1 2" key="1">
    <citation type="submission" date="2018-08" db="EMBL/GenBank/DDBJ databases">
        <title>Recombination of ecologically and evolutionarily significant loci maintains genetic cohesion in the Pseudomonas syringae species complex.</title>
        <authorList>
            <person name="Dillon M."/>
            <person name="Thakur S."/>
            <person name="Almeida R.N.D."/>
            <person name="Weir B.S."/>
            <person name="Guttman D.S."/>
        </authorList>
    </citation>
    <scope>NUCLEOTIDE SEQUENCE [LARGE SCALE GENOMIC DNA]</scope>
    <source>
        <strain evidence="1 2">88_10</strain>
    </source>
</reference>
<dbReference type="SUPFAM" id="SSF51735">
    <property type="entry name" value="NAD(P)-binding Rossmann-fold domains"/>
    <property type="match status" value="1"/>
</dbReference>
<dbReference type="AlphaFoldDB" id="A0A3M2Y9D4"/>
<dbReference type="Gene3D" id="3.40.50.720">
    <property type="entry name" value="NAD(P)-binding Rossmann-like Domain"/>
    <property type="match status" value="1"/>
</dbReference>
<evidence type="ECO:0000313" key="1">
    <source>
        <dbReference type="EMBL" id="RML72586.1"/>
    </source>
</evidence>
<dbReference type="InterPro" id="IPR036291">
    <property type="entry name" value="NAD(P)-bd_dom_sf"/>
</dbReference>
<dbReference type="Proteomes" id="UP000282378">
    <property type="component" value="Unassembled WGS sequence"/>
</dbReference>
<gene>
    <name evidence="1" type="ORF">APX70_01453</name>
</gene>
<name>A0A3M2Y9D4_PSEYM</name>
<protein>
    <submittedName>
        <fullName evidence="1">Oxidoreductase, short chain dehydrogenase/reductase family</fullName>
    </submittedName>
</protein>
<evidence type="ECO:0000313" key="2">
    <source>
        <dbReference type="Proteomes" id="UP000282378"/>
    </source>
</evidence>
<accession>A0A3M2Y9D4</accession>